<dbReference type="PANTHER" id="PTHR31571">
    <property type="entry name" value="ALTERED INHERITANCE OF MITOCHONDRIA PROTEIN 6"/>
    <property type="match status" value="1"/>
</dbReference>
<proteinExistence type="predicted"/>
<sequence>MWDSARMAGYRTDSWLKAVDNGYSANYFKNVLPVPCRCHNDYWRTAPPFAALGSGCELYVGHTGLDLTEENTLSNLYIDPLKLILHDMNTGNTTITTKTSGFFYISPSQALTLVIDFKAAGEETLATPLTIVASSNAPSHGLTANATYHDIFFDTPLAALADPSDSPTAFVSSDGKYMPEYNPFNSHLASVHALQGQILAAKQRGLVPRYWGTPRWPRSLRDEIQAMLVREETGSLSVDDLRAVRKGNWGLWPQVVTVRS</sequence>
<comment type="caution">
    <text evidence="1">The sequence shown here is derived from an EMBL/GenBank/DDBJ whole genome shotgun (WGS) entry which is preliminary data.</text>
</comment>
<organism evidence="1 2">
    <name type="scientific">Macrophomina phaseolina</name>
    <dbReference type="NCBI Taxonomy" id="35725"/>
    <lineage>
        <taxon>Eukaryota</taxon>
        <taxon>Fungi</taxon>
        <taxon>Dikarya</taxon>
        <taxon>Ascomycota</taxon>
        <taxon>Pezizomycotina</taxon>
        <taxon>Dothideomycetes</taxon>
        <taxon>Dothideomycetes incertae sedis</taxon>
        <taxon>Botryosphaeriales</taxon>
        <taxon>Botryosphaeriaceae</taxon>
        <taxon>Macrophomina</taxon>
    </lineage>
</organism>
<evidence type="ECO:0000313" key="2">
    <source>
        <dbReference type="Proteomes" id="UP000774617"/>
    </source>
</evidence>
<evidence type="ECO:0000313" key="1">
    <source>
        <dbReference type="EMBL" id="KAH7065437.1"/>
    </source>
</evidence>
<name>A0ABQ8GVZ7_9PEZI</name>
<dbReference type="Proteomes" id="UP000774617">
    <property type="component" value="Unassembled WGS sequence"/>
</dbReference>
<keyword evidence="2" id="KW-1185">Reference proteome</keyword>
<dbReference type="EMBL" id="JAGTJR010000001">
    <property type="protein sequence ID" value="KAH7065437.1"/>
    <property type="molecule type" value="Genomic_DNA"/>
</dbReference>
<reference evidence="1 2" key="1">
    <citation type="journal article" date="2021" name="Nat. Commun.">
        <title>Genetic determinants of endophytism in the Arabidopsis root mycobiome.</title>
        <authorList>
            <person name="Mesny F."/>
            <person name="Miyauchi S."/>
            <person name="Thiergart T."/>
            <person name="Pickel B."/>
            <person name="Atanasova L."/>
            <person name="Karlsson M."/>
            <person name="Huettel B."/>
            <person name="Barry K.W."/>
            <person name="Haridas S."/>
            <person name="Chen C."/>
            <person name="Bauer D."/>
            <person name="Andreopoulos W."/>
            <person name="Pangilinan J."/>
            <person name="LaButti K."/>
            <person name="Riley R."/>
            <person name="Lipzen A."/>
            <person name="Clum A."/>
            <person name="Drula E."/>
            <person name="Henrissat B."/>
            <person name="Kohler A."/>
            <person name="Grigoriev I.V."/>
            <person name="Martin F.M."/>
            <person name="Hacquard S."/>
        </authorList>
    </citation>
    <scope>NUCLEOTIDE SEQUENCE [LARGE SCALE GENOMIC DNA]</scope>
    <source>
        <strain evidence="1 2">MPI-SDFR-AT-0080</strain>
    </source>
</reference>
<dbReference type="PANTHER" id="PTHR31571:SF1">
    <property type="entry name" value="ALTERED INHERITANCE OF MITOCHONDRIA PROTEIN 6"/>
    <property type="match status" value="1"/>
</dbReference>
<gene>
    <name evidence="1" type="ORF">B0J12DRAFT_715563</name>
</gene>
<accession>A0ABQ8GVZ7</accession>
<protein>
    <submittedName>
        <fullName evidence="1">Uncharacterized protein</fullName>
    </submittedName>
</protein>
<dbReference type="InterPro" id="IPR051236">
    <property type="entry name" value="HAT_RTT109-like"/>
</dbReference>